<keyword evidence="2" id="KW-0813">Transport</keyword>
<dbReference type="PROSITE" id="PS50850">
    <property type="entry name" value="MFS"/>
    <property type="match status" value="1"/>
</dbReference>
<feature type="transmembrane region" description="Helical" evidence="7">
    <location>
        <begin position="1139"/>
        <end position="1160"/>
    </location>
</feature>
<feature type="transmembrane region" description="Helical" evidence="7">
    <location>
        <begin position="791"/>
        <end position="814"/>
    </location>
</feature>
<dbReference type="FunFam" id="1.20.1250.20:FF:000003">
    <property type="entry name" value="Solute carrier family 17 member 3"/>
    <property type="match status" value="1"/>
</dbReference>
<organism evidence="9 10">
    <name type="scientific">Dendroctonus ponderosae</name>
    <name type="common">Mountain pine beetle</name>
    <dbReference type="NCBI Taxonomy" id="77166"/>
    <lineage>
        <taxon>Eukaryota</taxon>
        <taxon>Metazoa</taxon>
        <taxon>Ecdysozoa</taxon>
        <taxon>Arthropoda</taxon>
        <taxon>Hexapoda</taxon>
        <taxon>Insecta</taxon>
        <taxon>Pterygota</taxon>
        <taxon>Neoptera</taxon>
        <taxon>Endopterygota</taxon>
        <taxon>Coleoptera</taxon>
        <taxon>Polyphaga</taxon>
        <taxon>Cucujiformia</taxon>
        <taxon>Curculionidae</taxon>
        <taxon>Scolytinae</taxon>
        <taxon>Dendroctonus</taxon>
    </lineage>
</organism>
<feature type="transmembrane region" description="Helical" evidence="7">
    <location>
        <begin position="90"/>
        <end position="110"/>
    </location>
</feature>
<evidence type="ECO:0000256" key="3">
    <source>
        <dbReference type="ARBA" id="ARBA00022692"/>
    </source>
</evidence>
<evidence type="ECO:0000313" key="10">
    <source>
        <dbReference type="Proteomes" id="UP000030742"/>
    </source>
</evidence>
<feature type="transmembrane region" description="Helical" evidence="7">
    <location>
        <begin position="349"/>
        <end position="369"/>
    </location>
</feature>
<dbReference type="SUPFAM" id="SSF103473">
    <property type="entry name" value="MFS general substrate transporter"/>
    <property type="match status" value="3"/>
</dbReference>
<evidence type="ECO:0000256" key="5">
    <source>
        <dbReference type="ARBA" id="ARBA00022989"/>
    </source>
</evidence>
<evidence type="ECO:0000256" key="6">
    <source>
        <dbReference type="ARBA" id="ARBA00023136"/>
    </source>
</evidence>
<feature type="transmembrane region" description="Helical" evidence="7">
    <location>
        <begin position="735"/>
        <end position="755"/>
    </location>
</feature>
<feature type="transmembrane region" description="Helical" evidence="7">
    <location>
        <begin position="1172"/>
        <end position="1191"/>
    </location>
</feature>
<evidence type="ECO:0000313" key="9">
    <source>
        <dbReference type="EMBL" id="ERL84714.1"/>
    </source>
</evidence>
<dbReference type="GO" id="GO:0006820">
    <property type="term" value="P:monoatomic anion transport"/>
    <property type="evidence" value="ECO:0007669"/>
    <property type="project" value="TreeGrafter"/>
</dbReference>
<dbReference type="Proteomes" id="UP000030742">
    <property type="component" value="Unassembled WGS sequence"/>
</dbReference>
<dbReference type="CDD" id="cd17318">
    <property type="entry name" value="MFS_SLC17"/>
    <property type="match status" value="1"/>
</dbReference>
<feature type="transmembrane region" description="Helical" evidence="7">
    <location>
        <begin position="1197"/>
        <end position="1215"/>
    </location>
</feature>
<protein>
    <recommendedName>
        <fullName evidence="8">Major facilitator superfamily (MFS) profile domain-containing protein</fullName>
    </recommendedName>
</protein>
<dbReference type="InterPro" id="IPR011701">
    <property type="entry name" value="MFS"/>
</dbReference>
<evidence type="ECO:0000256" key="1">
    <source>
        <dbReference type="ARBA" id="ARBA00004141"/>
    </source>
</evidence>
<feature type="transmembrane region" description="Helical" evidence="7">
    <location>
        <begin position="1227"/>
        <end position="1245"/>
    </location>
</feature>
<evidence type="ECO:0000256" key="7">
    <source>
        <dbReference type="SAM" id="Phobius"/>
    </source>
</evidence>
<sequence length="1323" mass="147144">MLEGWRLAVSKLFLIPQRYILGIMGFLAVVNAYTMRVVLSVAITEMVQSINHNQTIDSTTCPYEFQGNSTTPRTSSSANLYPWTSKQQGLILSSFYWGYVITHIPGGMIAERFGGKYALGLGMLCTAIFTFITPFVVYATNGSWVSLVVVRILEGLGEGTTFPALTTLLANWVPLKERSKIGTLVYAGSQIGTVVGNSVSGALISATNDWAIAFYFFGAVGIVWFIFWIILCYPNPKSHPFISDKEKAYLGEQISNISSRDKVIPWKSILTSPPIWALVVAQIGHDWGFFTMVTDLPKYMKDVLHFNVKENGIWSSVPYIFMWIVSMSSGWICDWLIHKGYMKISRARKFFTTLASMGPAAFILIASYVGCNRMLAVGMFTIGMGFMGTFYCGMKVNALDLSPNYAGTIMAIVNGIGGLTGIIVPYLVGALTENHTLAEWRIVFWIAFGVFLVTNLIFVVFGSGKVQPWNAAEEKEKSAEAGFLLPQRYILGIMGFFAIVNAYTMRVSLSLAITEMVIPINATEYYDPEACTPVGSNQTNSAIRGTTYPALTALLAKWVPLKERATIGSIVFSGSQFGTILSNALSGELIRRTKDWASVFYFFGALAILWFILWVLLCYSDPSSHPFISDKEKEYLEKELSNVSNVKLDVPWKSILTSVPMWALVITQVGHDWGFFTMITDLPKYMKDVLKFNVSQNGTWSSVPYIVMLLTSIMSGWFCDFLVRRNIMSLTFSRKFFTSVASIGPAVFIVIASYAGCDRMLAVWMFTIAMAFMGCYYCGMKVNALDLSPNFAGTLMAIINGLGATSGIVTPYLAGALTEDHTLAQWRLVFWITFGVFGVTNLVYLLFGTGKEQLWNNPEYNAEKPKQPFEENGKANIEMKTSIYKDSDECAFLHRLQHSLPMHIFNTMLLLFPFLGCPIPQRYVLAIMGFLAVVNAYAMRVSLSIAITEMVKPSNSSSENNYEDLCAVGKTNSSHNNAVKGTTYPALNTMLAQWVPVGERSKIGSLVYAGGQIGTIVCNLISGQLITATEDWASVFYLFGGLGIVWFIFFQLLCYSEPKHHPFISDREKQYLEKEIQCVSDKRPPIPWKALASSVPLWALLAAQIGHDWGFYTMVSDLPKYMKEVLRFDVATNGLWNSIPYAAMWIVSISGGWICDWLISHRYMSITVARRFFTAFAAVGPAIFIMAASYAECNTTLAAWMFTTAMGFMGTFYCGMKVNALDLSPNFAGIIMAITNGIGAGAGIITPYLTGALTGEHTVIEWRTVFWISFVIFAVTSVIYSLFGSGEEQWWNNPEKIDKNTTVINLDTKQFQRKEDRKTITSL</sequence>
<dbReference type="GO" id="GO:0016020">
    <property type="term" value="C:membrane"/>
    <property type="evidence" value="ECO:0007669"/>
    <property type="project" value="UniProtKB-SubCell"/>
</dbReference>
<dbReference type="InterPro" id="IPR050382">
    <property type="entry name" value="MFS_Na/Anion_cotransporter"/>
</dbReference>
<dbReference type="GO" id="GO:0015293">
    <property type="term" value="F:symporter activity"/>
    <property type="evidence" value="ECO:0007669"/>
    <property type="project" value="UniProtKB-KW"/>
</dbReference>
<keyword evidence="5 7" id="KW-1133">Transmembrane helix</keyword>
<gene>
    <name evidence="9" type="ORF">D910_02139</name>
</gene>
<reference evidence="9 10" key="1">
    <citation type="journal article" date="2013" name="Genome Biol.">
        <title>Draft genome of the mountain pine beetle, Dendroctonus ponderosae Hopkins, a major forest pest.</title>
        <authorList>
            <person name="Keeling C.I."/>
            <person name="Yuen M.M."/>
            <person name="Liao N.Y."/>
            <person name="Docking T.R."/>
            <person name="Chan S.K."/>
            <person name="Taylor G.A."/>
            <person name="Palmquist D.L."/>
            <person name="Jackman S.D."/>
            <person name="Nguyen A."/>
            <person name="Li M."/>
            <person name="Henderson H."/>
            <person name="Janes J.K."/>
            <person name="Zhao Y."/>
            <person name="Pandoh P."/>
            <person name="Moore R."/>
            <person name="Sperling F.A."/>
            <person name="Huber D.P."/>
            <person name="Birol I."/>
            <person name="Jones S.J."/>
            <person name="Bohlmann J."/>
        </authorList>
    </citation>
    <scope>NUCLEOTIDE SEQUENCE</scope>
</reference>
<dbReference type="InterPro" id="IPR036259">
    <property type="entry name" value="MFS_trans_sf"/>
</dbReference>
<accession>U4TT62</accession>
<dbReference type="OrthoDB" id="2985014at2759"/>
<feature type="transmembrane region" description="Helical" evidence="7">
    <location>
        <begin position="483"/>
        <end position="503"/>
    </location>
</feature>
<feature type="transmembrane region" description="Helical" evidence="7">
    <location>
        <begin position="375"/>
        <end position="393"/>
    </location>
</feature>
<dbReference type="InterPro" id="IPR020846">
    <property type="entry name" value="MFS_dom"/>
</dbReference>
<keyword evidence="3 7" id="KW-0812">Transmembrane</keyword>
<dbReference type="EMBL" id="KB631617">
    <property type="protein sequence ID" value="ERL84714.1"/>
    <property type="molecule type" value="Genomic_DNA"/>
</dbReference>
<proteinExistence type="predicted"/>
<keyword evidence="4" id="KW-0769">Symport</keyword>
<feature type="transmembrane region" description="Helical" evidence="7">
    <location>
        <begin position="703"/>
        <end position="723"/>
    </location>
</feature>
<evidence type="ECO:0000256" key="4">
    <source>
        <dbReference type="ARBA" id="ARBA00022847"/>
    </source>
</evidence>
<feature type="transmembrane region" description="Helical" evidence="7">
    <location>
        <begin position="212"/>
        <end position="233"/>
    </location>
</feature>
<feature type="transmembrane region" description="Helical" evidence="7">
    <location>
        <begin position="1032"/>
        <end position="1055"/>
    </location>
</feature>
<evidence type="ECO:0000256" key="2">
    <source>
        <dbReference type="ARBA" id="ARBA00022448"/>
    </source>
</evidence>
<dbReference type="Pfam" id="PF07690">
    <property type="entry name" value="MFS_1"/>
    <property type="match status" value="3"/>
</dbReference>
<feature type="transmembrane region" description="Helical" evidence="7">
    <location>
        <begin position="20"/>
        <end position="43"/>
    </location>
</feature>
<dbReference type="Gene3D" id="1.20.1250.20">
    <property type="entry name" value="MFS general substrate transporter like domains"/>
    <property type="match status" value="5"/>
</dbReference>
<feature type="transmembrane region" description="Helical" evidence="7">
    <location>
        <begin position="761"/>
        <end position="779"/>
    </location>
</feature>
<feature type="transmembrane region" description="Helical" evidence="7">
    <location>
        <begin position="117"/>
        <end position="138"/>
    </location>
</feature>
<feature type="transmembrane region" description="Helical" evidence="7">
    <location>
        <begin position="313"/>
        <end position="337"/>
    </location>
</feature>
<feature type="transmembrane region" description="Helical" evidence="7">
    <location>
        <begin position="405"/>
        <end position="428"/>
    </location>
</feature>
<feature type="transmembrane region" description="Helical" evidence="7">
    <location>
        <begin position="440"/>
        <end position="462"/>
    </location>
</feature>
<evidence type="ECO:0000259" key="8">
    <source>
        <dbReference type="PROSITE" id="PS50850"/>
    </source>
</evidence>
<feature type="transmembrane region" description="Helical" evidence="7">
    <location>
        <begin position="927"/>
        <end position="947"/>
    </location>
</feature>
<dbReference type="PANTHER" id="PTHR11662">
    <property type="entry name" value="SOLUTE CARRIER FAMILY 17"/>
    <property type="match status" value="1"/>
</dbReference>
<dbReference type="FunFam" id="1.20.1250.20:FF:000532">
    <property type="entry name" value="SLC (SoLute Carrier) homolog"/>
    <property type="match status" value="2"/>
</dbReference>
<feature type="transmembrane region" description="Helical" evidence="7">
    <location>
        <begin position="1006"/>
        <end position="1026"/>
    </location>
</feature>
<comment type="subcellular location">
    <subcellularLocation>
        <location evidence="1">Membrane</location>
        <topology evidence="1">Multi-pass membrane protein</topology>
    </subcellularLocation>
</comment>
<feature type="transmembrane region" description="Helical" evidence="7">
    <location>
        <begin position="1265"/>
        <end position="1283"/>
    </location>
</feature>
<feature type="transmembrane region" description="Helical" evidence="7">
    <location>
        <begin position="598"/>
        <end position="617"/>
    </location>
</feature>
<keyword evidence="6 7" id="KW-0472">Membrane</keyword>
<feature type="transmembrane region" description="Helical" evidence="7">
    <location>
        <begin position="826"/>
        <end position="847"/>
    </location>
</feature>
<dbReference type="FunFam" id="1.20.1250.20:FF:000512">
    <property type="entry name" value="Putative inorganic phosphate cotransporter-like Protein"/>
    <property type="match status" value="1"/>
</dbReference>
<dbReference type="PANTHER" id="PTHR11662:SF415">
    <property type="entry name" value="AT30085P-RELATED"/>
    <property type="match status" value="1"/>
</dbReference>
<feature type="domain" description="Major facilitator superfamily (MFS) profile" evidence="8">
    <location>
        <begin position="20"/>
        <end position="467"/>
    </location>
</feature>
<name>U4TT62_DENPD</name>